<organism evidence="1 2">
    <name type="scientific">Persicobacter diffluens</name>
    <dbReference type="NCBI Taxonomy" id="981"/>
    <lineage>
        <taxon>Bacteria</taxon>
        <taxon>Pseudomonadati</taxon>
        <taxon>Bacteroidota</taxon>
        <taxon>Cytophagia</taxon>
        <taxon>Cytophagales</taxon>
        <taxon>Persicobacteraceae</taxon>
        <taxon>Persicobacter</taxon>
    </lineage>
</organism>
<reference evidence="1 2" key="1">
    <citation type="submission" date="2021-12" db="EMBL/GenBank/DDBJ databases">
        <title>Genome sequencing of bacteria with rrn-lacking chromosome and rrn-plasmid.</title>
        <authorList>
            <person name="Anda M."/>
            <person name="Iwasaki W."/>
        </authorList>
    </citation>
    <scope>NUCLEOTIDE SEQUENCE [LARGE SCALE GENOMIC DNA]</scope>
    <source>
        <strain evidence="1 2">NBRC 15940</strain>
    </source>
</reference>
<name>A0AAN5AJ08_9BACT</name>
<proteinExistence type="predicted"/>
<gene>
    <name evidence="1" type="ORF">PEDI_09690</name>
</gene>
<dbReference type="Proteomes" id="UP001310022">
    <property type="component" value="Unassembled WGS sequence"/>
</dbReference>
<accession>A0AAN5AJ08</accession>
<protein>
    <submittedName>
        <fullName evidence="1">Uncharacterized protein</fullName>
    </submittedName>
</protein>
<evidence type="ECO:0000313" key="1">
    <source>
        <dbReference type="EMBL" id="GJM60417.1"/>
    </source>
</evidence>
<dbReference type="EMBL" id="BQKE01000001">
    <property type="protein sequence ID" value="GJM60417.1"/>
    <property type="molecule type" value="Genomic_DNA"/>
</dbReference>
<dbReference type="AlphaFoldDB" id="A0AAN5AJ08"/>
<sequence length="83" mass="9383">MPKFSFNCKAEKIKVKALFQLFSKEAGGGEKVNLFNLELIKHFGKMIPEADNRPLYEFVESSGEQFSLSVGAAYFGPFKWEKG</sequence>
<keyword evidence="2" id="KW-1185">Reference proteome</keyword>
<comment type="caution">
    <text evidence="1">The sequence shown here is derived from an EMBL/GenBank/DDBJ whole genome shotgun (WGS) entry which is preliminary data.</text>
</comment>
<evidence type="ECO:0000313" key="2">
    <source>
        <dbReference type="Proteomes" id="UP001310022"/>
    </source>
</evidence>